<dbReference type="InterPro" id="IPR016163">
    <property type="entry name" value="Ald_DH_C"/>
</dbReference>
<dbReference type="PANTHER" id="PTHR42991:SF1">
    <property type="entry name" value="ALDEHYDE DEHYDROGENASE"/>
    <property type="match status" value="1"/>
</dbReference>
<dbReference type="EMBL" id="MCIF01000002">
    <property type="protein sequence ID" value="RAQ97706.1"/>
    <property type="molecule type" value="Genomic_DNA"/>
</dbReference>
<dbReference type="Proteomes" id="UP000248706">
    <property type="component" value="Unassembled WGS sequence"/>
</dbReference>
<dbReference type="RefSeq" id="WP_112432344.1">
    <property type="nucleotide sequence ID" value="NZ_MCIF01000002.1"/>
</dbReference>
<dbReference type="InterPro" id="IPR016162">
    <property type="entry name" value="Ald_DH_N"/>
</dbReference>
<comment type="caution">
    <text evidence="4">The sequence shown here is derived from an EMBL/GenBank/DDBJ whole genome shotgun (WGS) entry which is preliminary data.</text>
</comment>
<proteinExistence type="inferred from homology"/>
<dbReference type="AlphaFoldDB" id="A0A328VJ54"/>
<protein>
    <recommendedName>
        <fullName evidence="3">Aldehyde dehydrogenase domain-containing protein</fullName>
    </recommendedName>
</protein>
<evidence type="ECO:0000259" key="3">
    <source>
        <dbReference type="Pfam" id="PF00171"/>
    </source>
</evidence>
<feature type="domain" description="Aldehyde dehydrogenase" evidence="3">
    <location>
        <begin position="12"/>
        <end position="459"/>
    </location>
</feature>
<sequence>MSTMSQSSAAARAVIVRDKWSGEVIGELPRAGEREIEQALQAAEQARRRPWPARERAAVLQRAVALLEERRTAVLETMRRETGFSRKDVEQEFARAVVTLTLCAQEALRLGGEVVPLDASPGFEQRLALTIRVPVGIVLAITPFNAPLNTVCHKIGPALAAGNAVILKPAELTPLTAALLAQILDEAGLPEGRLQVLYGSGSEVGLRLLRDPRIGFTTFTGSTEVGAIVKRETGLRPVSLELGSVSATIICADADLERAARDVAHAGYRKAGQVCTSVQSLFVHTSVEREFVERLSAQVAALKSGDPADPATEVGPLISESAAARACALVEEALRSGARVLVGGTCTGTLFQPTLLHEVAPPMRITREEIFAPVVSIVRFERLDEAIEAANASRYGLQAGVYTSSLATALELARRLEVGGVIINGTSSTRADGMPYGGMKDSGFGKEGPAYAIREMTVERLVMLGP</sequence>
<keyword evidence="2" id="KW-0560">Oxidoreductase</keyword>
<dbReference type="PANTHER" id="PTHR42991">
    <property type="entry name" value="ALDEHYDE DEHYDROGENASE"/>
    <property type="match status" value="1"/>
</dbReference>
<dbReference type="Pfam" id="PF00171">
    <property type="entry name" value="Aldedh"/>
    <property type="match status" value="1"/>
</dbReference>
<evidence type="ECO:0000313" key="4">
    <source>
        <dbReference type="EMBL" id="RAQ97706.1"/>
    </source>
</evidence>
<evidence type="ECO:0000256" key="1">
    <source>
        <dbReference type="ARBA" id="ARBA00009986"/>
    </source>
</evidence>
<reference evidence="4 5" key="1">
    <citation type="submission" date="2016-08" db="EMBL/GenBank/DDBJ databases">
        <title>Analysis of Carbohydrate Active Enzymes in Thermogemmatispora T81 Reveals Carbohydrate Degradation Ability.</title>
        <authorList>
            <person name="Tomazini A."/>
            <person name="Lal S."/>
            <person name="Stott M."/>
            <person name="Henrissat B."/>
            <person name="Polikarpov I."/>
            <person name="Sparling R."/>
            <person name="Levin D.B."/>
        </authorList>
    </citation>
    <scope>NUCLEOTIDE SEQUENCE [LARGE SCALE GENOMIC DNA]</scope>
    <source>
        <strain evidence="4 5">T81</strain>
    </source>
</reference>
<accession>A0A328VJ54</accession>
<dbReference type="Gene3D" id="3.40.605.10">
    <property type="entry name" value="Aldehyde Dehydrogenase, Chain A, domain 1"/>
    <property type="match status" value="1"/>
</dbReference>
<keyword evidence="5" id="KW-1185">Reference proteome</keyword>
<dbReference type="GO" id="GO:0008911">
    <property type="term" value="F:lactaldehyde dehydrogenase (NAD+) activity"/>
    <property type="evidence" value="ECO:0007669"/>
    <property type="project" value="TreeGrafter"/>
</dbReference>
<dbReference type="InterPro" id="IPR016161">
    <property type="entry name" value="Ald_DH/histidinol_DH"/>
</dbReference>
<organism evidence="4 5">
    <name type="scientific">Thermogemmatispora tikiterensis</name>
    <dbReference type="NCBI Taxonomy" id="1825093"/>
    <lineage>
        <taxon>Bacteria</taxon>
        <taxon>Bacillati</taxon>
        <taxon>Chloroflexota</taxon>
        <taxon>Ktedonobacteria</taxon>
        <taxon>Thermogemmatisporales</taxon>
        <taxon>Thermogemmatisporaceae</taxon>
        <taxon>Thermogemmatispora</taxon>
    </lineage>
</organism>
<dbReference type="InterPro" id="IPR015590">
    <property type="entry name" value="Aldehyde_DH_dom"/>
</dbReference>
<evidence type="ECO:0000313" key="5">
    <source>
        <dbReference type="Proteomes" id="UP000248706"/>
    </source>
</evidence>
<dbReference type="OrthoDB" id="9758906at2"/>
<evidence type="ECO:0000256" key="2">
    <source>
        <dbReference type="ARBA" id="ARBA00023002"/>
    </source>
</evidence>
<dbReference type="InterPro" id="IPR051020">
    <property type="entry name" value="ALDH-related_metabolic_enz"/>
</dbReference>
<name>A0A328VJ54_9CHLR</name>
<dbReference type="SUPFAM" id="SSF53720">
    <property type="entry name" value="ALDH-like"/>
    <property type="match status" value="1"/>
</dbReference>
<gene>
    <name evidence="4" type="ORF">A4R35_19360</name>
</gene>
<comment type="similarity">
    <text evidence="1">Belongs to the aldehyde dehydrogenase family.</text>
</comment>
<dbReference type="Gene3D" id="3.40.309.10">
    <property type="entry name" value="Aldehyde Dehydrogenase, Chain A, domain 2"/>
    <property type="match status" value="1"/>
</dbReference>